<reference evidence="2 3" key="1">
    <citation type="journal article" date="2015" name="Genome Biol. Evol.">
        <title>Comparative Genomics of a Bacterivorous Green Alga Reveals Evolutionary Causalities and Consequences of Phago-Mixotrophic Mode of Nutrition.</title>
        <authorList>
            <person name="Burns J.A."/>
            <person name="Paasch A."/>
            <person name="Narechania A."/>
            <person name="Kim E."/>
        </authorList>
    </citation>
    <scope>NUCLEOTIDE SEQUENCE [LARGE SCALE GENOMIC DNA]</scope>
    <source>
        <strain evidence="2 3">PLY_AMNH</strain>
    </source>
</reference>
<accession>A0AAE0EUY8</accession>
<proteinExistence type="predicted"/>
<keyword evidence="1" id="KW-0732">Signal</keyword>
<protein>
    <submittedName>
        <fullName evidence="2">Uncharacterized protein</fullName>
    </submittedName>
</protein>
<evidence type="ECO:0000313" key="3">
    <source>
        <dbReference type="Proteomes" id="UP001190700"/>
    </source>
</evidence>
<dbReference type="AlphaFoldDB" id="A0AAE0EUY8"/>
<evidence type="ECO:0000256" key="1">
    <source>
        <dbReference type="SAM" id="SignalP"/>
    </source>
</evidence>
<keyword evidence="3" id="KW-1185">Reference proteome</keyword>
<name>A0AAE0EUY8_9CHLO</name>
<dbReference type="EMBL" id="LGRX02033311">
    <property type="protein sequence ID" value="KAK3241793.1"/>
    <property type="molecule type" value="Genomic_DNA"/>
</dbReference>
<dbReference type="Proteomes" id="UP001190700">
    <property type="component" value="Unassembled WGS sequence"/>
</dbReference>
<sequence length="347" mass="37956">MEAHALLIHVVPWLVTIADQARAFPSDFPIASANLEEANALISEISAFAQHWRTTVGKYKGSPCVVTAERTQRTPTSTAVKRRAKGAARMAKHRAKKRLKMDTDTEMESRAVSVPETAPLQQIPEVPRGSKTYWNRKLQNIFTSSTHMIPGVLANYVKTLAPEKQCAVRQKLESPTARVGQLVVASLQAAFQACGRENTTVNVSTRMGGAAMAFGEAAVGMETEISKVLGVKPGVVSTGILGHRNLLVGAHLSDAQRRRTGLLDGVVKVNMRFANSFATAELNKIIKDFWLSPGMTRVSMAKCDVIQVRLEDGTVEKGWCEDCGYPKNMRLCATEIAKETALDWSTY</sequence>
<gene>
    <name evidence="2" type="ORF">CYMTET_48477</name>
</gene>
<feature type="signal peptide" evidence="1">
    <location>
        <begin position="1"/>
        <end position="23"/>
    </location>
</feature>
<feature type="chain" id="PRO_5041931923" evidence="1">
    <location>
        <begin position="24"/>
        <end position="347"/>
    </location>
</feature>
<comment type="caution">
    <text evidence="2">The sequence shown here is derived from an EMBL/GenBank/DDBJ whole genome shotgun (WGS) entry which is preliminary data.</text>
</comment>
<evidence type="ECO:0000313" key="2">
    <source>
        <dbReference type="EMBL" id="KAK3241793.1"/>
    </source>
</evidence>
<organism evidence="2 3">
    <name type="scientific">Cymbomonas tetramitiformis</name>
    <dbReference type="NCBI Taxonomy" id="36881"/>
    <lineage>
        <taxon>Eukaryota</taxon>
        <taxon>Viridiplantae</taxon>
        <taxon>Chlorophyta</taxon>
        <taxon>Pyramimonadophyceae</taxon>
        <taxon>Pyramimonadales</taxon>
        <taxon>Pyramimonadaceae</taxon>
        <taxon>Cymbomonas</taxon>
    </lineage>
</organism>